<feature type="transmembrane region" description="Helical" evidence="10">
    <location>
        <begin position="252"/>
        <end position="269"/>
    </location>
</feature>
<accession>A0A381YX65</accession>
<dbReference type="AlphaFoldDB" id="A0A381YX65"/>
<dbReference type="PANTHER" id="PTHR43562">
    <property type="entry name" value="NAPA-TYPE SODIUM/HYDROGEN ANTIPORTER"/>
    <property type="match status" value="1"/>
</dbReference>
<keyword evidence="2" id="KW-0813">Transport</keyword>
<evidence type="ECO:0000256" key="1">
    <source>
        <dbReference type="ARBA" id="ARBA00004141"/>
    </source>
</evidence>
<evidence type="ECO:0000256" key="3">
    <source>
        <dbReference type="ARBA" id="ARBA00022449"/>
    </source>
</evidence>
<feature type="transmembrane region" description="Helical" evidence="10">
    <location>
        <begin position="173"/>
        <end position="192"/>
    </location>
</feature>
<keyword evidence="5 10" id="KW-1133">Transmembrane helix</keyword>
<organism evidence="12">
    <name type="scientific">marine metagenome</name>
    <dbReference type="NCBI Taxonomy" id="408172"/>
    <lineage>
        <taxon>unclassified sequences</taxon>
        <taxon>metagenomes</taxon>
        <taxon>ecological metagenomes</taxon>
    </lineage>
</organism>
<evidence type="ECO:0000259" key="11">
    <source>
        <dbReference type="Pfam" id="PF00999"/>
    </source>
</evidence>
<feature type="transmembrane region" description="Helical" evidence="10">
    <location>
        <begin position="117"/>
        <end position="135"/>
    </location>
</feature>
<reference evidence="12" key="1">
    <citation type="submission" date="2018-05" db="EMBL/GenBank/DDBJ databases">
        <authorList>
            <person name="Lanie J.A."/>
            <person name="Ng W.-L."/>
            <person name="Kazmierczak K.M."/>
            <person name="Andrzejewski T.M."/>
            <person name="Davidsen T.M."/>
            <person name="Wayne K.J."/>
            <person name="Tettelin H."/>
            <person name="Glass J.I."/>
            <person name="Rusch D."/>
            <person name="Podicherti R."/>
            <person name="Tsui H.-C.T."/>
            <person name="Winkler M.E."/>
        </authorList>
    </citation>
    <scope>NUCLEOTIDE SEQUENCE</scope>
</reference>
<keyword evidence="6" id="KW-0915">Sodium</keyword>
<dbReference type="GO" id="GO:0016020">
    <property type="term" value="C:membrane"/>
    <property type="evidence" value="ECO:0007669"/>
    <property type="project" value="UniProtKB-SubCell"/>
</dbReference>
<keyword evidence="3" id="KW-0050">Antiport</keyword>
<evidence type="ECO:0000256" key="9">
    <source>
        <dbReference type="ARBA" id="ARBA00023201"/>
    </source>
</evidence>
<comment type="subcellular location">
    <subcellularLocation>
        <location evidence="1">Membrane</location>
        <topology evidence="1">Multi-pass membrane protein</topology>
    </subcellularLocation>
</comment>
<evidence type="ECO:0000256" key="6">
    <source>
        <dbReference type="ARBA" id="ARBA00023053"/>
    </source>
</evidence>
<dbReference type="InterPro" id="IPR038770">
    <property type="entry name" value="Na+/solute_symporter_sf"/>
</dbReference>
<dbReference type="Pfam" id="PF00999">
    <property type="entry name" value="Na_H_Exchanger"/>
    <property type="match status" value="1"/>
</dbReference>
<dbReference type="GO" id="GO:0015297">
    <property type="term" value="F:antiporter activity"/>
    <property type="evidence" value="ECO:0007669"/>
    <property type="project" value="UniProtKB-KW"/>
</dbReference>
<evidence type="ECO:0000256" key="4">
    <source>
        <dbReference type="ARBA" id="ARBA00022692"/>
    </source>
</evidence>
<keyword evidence="7" id="KW-0406">Ion transport</keyword>
<feature type="transmembrane region" description="Helical" evidence="10">
    <location>
        <begin position="15"/>
        <end position="34"/>
    </location>
</feature>
<dbReference type="Gene3D" id="1.20.1530.20">
    <property type="match status" value="2"/>
</dbReference>
<evidence type="ECO:0000256" key="10">
    <source>
        <dbReference type="SAM" id="Phobius"/>
    </source>
</evidence>
<evidence type="ECO:0000256" key="8">
    <source>
        <dbReference type="ARBA" id="ARBA00023136"/>
    </source>
</evidence>
<evidence type="ECO:0000313" key="12">
    <source>
        <dbReference type="EMBL" id="SVA81534.1"/>
    </source>
</evidence>
<feature type="non-terminal residue" evidence="12">
    <location>
        <position position="1"/>
    </location>
</feature>
<dbReference type="GO" id="GO:0006814">
    <property type="term" value="P:sodium ion transport"/>
    <property type="evidence" value="ECO:0007669"/>
    <property type="project" value="UniProtKB-KW"/>
</dbReference>
<keyword evidence="9" id="KW-0739">Sodium transport</keyword>
<dbReference type="InterPro" id="IPR006153">
    <property type="entry name" value="Cation/H_exchanger_TM"/>
</dbReference>
<proteinExistence type="predicted"/>
<evidence type="ECO:0000256" key="5">
    <source>
        <dbReference type="ARBA" id="ARBA00022989"/>
    </source>
</evidence>
<feature type="transmembrane region" description="Helical" evidence="10">
    <location>
        <begin position="46"/>
        <end position="64"/>
    </location>
</feature>
<name>A0A381YX65_9ZZZZ</name>
<dbReference type="PANTHER" id="PTHR43562:SF3">
    <property type="entry name" value="SODIUM ION_PROTON EXCHANGER (EUROFUNG)"/>
    <property type="match status" value="1"/>
</dbReference>
<keyword evidence="8 10" id="KW-0472">Membrane</keyword>
<feature type="transmembrane region" description="Helical" evidence="10">
    <location>
        <begin position="290"/>
        <end position="307"/>
    </location>
</feature>
<evidence type="ECO:0000256" key="2">
    <source>
        <dbReference type="ARBA" id="ARBA00022448"/>
    </source>
</evidence>
<feature type="transmembrane region" description="Helical" evidence="10">
    <location>
        <begin position="141"/>
        <end position="161"/>
    </location>
</feature>
<gene>
    <name evidence="12" type="ORF">METZ01_LOCUS134388</name>
</gene>
<sequence length="348" mass="37016">VDLPVEERLSTRKSMAVSASIAGICVCLAIAWTANPLIARVSGLPTPLGHLLFGMVAAAVWPYLAASIPGSESSTATQTTMSFLTGGLGLLVVFSAGLALPFKHLRARWREVSKTSLVKLLPPLLVLPPLALLLWPDAGMGAVVAGLALSEVSVAISWSMLDTHRRIETPLAKDLLGVTFLVNSTIVLLVLVVLHTPIVLLTLLAFCSGIALHNRLPSETRGQLQTLMRAAVVPAFFVLAGARIEWSAITDSWNWLVFLLAAAVTRLPFPRLGVGRILGHGPEDSTYFEVLAASRLTFAALIIWLGVEAGAMSSALLSEVTIVVSLLSASSAFVAHYLHIRSPARPFN</sequence>
<keyword evidence="4 10" id="KW-0812">Transmembrane</keyword>
<protein>
    <recommendedName>
        <fullName evidence="11">Cation/H+ exchanger transmembrane domain-containing protein</fullName>
    </recommendedName>
</protein>
<dbReference type="GO" id="GO:1902600">
    <property type="term" value="P:proton transmembrane transport"/>
    <property type="evidence" value="ECO:0007669"/>
    <property type="project" value="InterPro"/>
</dbReference>
<dbReference type="EMBL" id="UINC01019273">
    <property type="protein sequence ID" value="SVA81534.1"/>
    <property type="molecule type" value="Genomic_DNA"/>
</dbReference>
<evidence type="ECO:0000256" key="7">
    <source>
        <dbReference type="ARBA" id="ARBA00023065"/>
    </source>
</evidence>
<feature type="transmembrane region" description="Helical" evidence="10">
    <location>
        <begin position="84"/>
        <end position="105"/>
    </location>
</feature>
<feature type="transmembrane region" description="Helical" evidence="10">
    <location>
        <begin position="226"/>
        <end position="246"/>
    </location>
</feature>
<feature type="transmembrane region" description="Helical" evidence="10">
    <location>
        <begin position="313"/>
        <end position="338"/>
    </location>
</feature>
<feature type="domain" description="Cation/H+ exchanger transmembrane" evidence="11">
    <location>
        <begin position="205"/>
        <end position="329"/>
    </location>
</feature>